<dbReference type="InterPro" id="IPR029398">
    <property type="entry name" value="PolB_thumb"/>
</dbReference>
<dbReference type="GO" id="GO:0006281">
    <property type="term" value="P:DNA repair"/>
    <property type="evidence" value="ECO:0007669"/>
    <property type="project" value="InterPro"/>
</dbReference>
<name>X1EQ26_9ZZZZ</name>
<reference evidence="4" key="1">
    <citation type="journal article" date="2014" name="Front. Microbiol.">
        <title>High frequency of phylogenetically diverse reductive dehalogenase-homologous genes in deep subseafloor sedimentary metagenomes.</title>
        <authorList>
            <person name="Kawai M."/>
            <person name="Futagami T."/>
            <person name="Toyoda A."/>
            <person name="Takaki Y."/>
            <person name="Nishi S."/>
            <person name="Hori S."/>
            <person name="Arai W."/>
            <person name="Tsubouchi T."/>
            <person name="Morono Y."/>
            <person name="Uchiyama I."/>
            <person name="Ito T."/>
            <person name="Fujiyama A."/>
            <person name="Inagaki F."/>
            <person name="Takami H."/>
        </authorList>
    </citation>
    <scope>NUCLEOTIDE SEQUENCE</scope>
    <source>
        <strain evidence="4">Expedition CK06-06</strain>
    </source>
</reference>
<feature type="non-terminal residue" evidence="4">
    <location>
        <position position="1"/>
    </location>
</feature>
<evidence type="ECO:0000313" key="4">
    <source>
        <dbReference type="EMBL" id="GAH19214.1"/>
    </source>
</evidence>
<dbReference type="Gene3D" id="3.30.210.10">
    <property type="entry name" value="DNA polymerase, thumb domain"/>
    <property type="match status" value="1"/>
</dbReference>
<proteinExistence type="predicted"/>
<dbReference type="InterPro" id="IPR037160">
    <property type="entry name" value="DNA_Pol_thumb_sf"/>
</dbReference>
<gene>
    <name evidence="4" type="ORF">S03H2_06619</name>
</gene>
<dbReference type="InterPro" id="IPR043519">
    <property type="entry name" value="NT_sf"/>
</dbReference>
<dbReference type="InterPro" id="IPR022312">
    <property type="entry name" value="DNA_pol_X"/>
</dbReference>
<organism evidence="4">
    <name type="scientific">marine sediment metagenome</name>
    <dbReference type="NCBI Taxonomy" id="412755"/>
    <lineage>
        <taxon>unclassified sequences</taxon>
        <taxon>metagenomes</taxon>
        <taxon>ecological metagenomes</taxon>
    </lineage>
</organism>
<dbReference type="AlphaFoldDB" id="X1EQ26"/>
<dbReference type="SUPFAM" id="SSF81301">
    <property type="entry name" value="Nucleotidyltransferase"/>
    <property type="match status" value="1"/>
</dbReference>
<dbReference type="GO" id="GO:0003887">
    <property type="term" value="F:DNA-directed DNA polymerase activity"/>
    <property type="evidence" value="ECO:0007669"/>
    <property type="project" value="InterPro"/>
</dbReference>
<keyword evidence="2" id="KW-0548">Nucleotidyltransferase</keyword>
<feature type="domain" description="DNA polymerase beta thumb" evidence="3">
    <location>
        <begin position="112"/>
        <end position="173"/>
    </location>
</feature>
<dbReference type="Gene3D" id="3.30.460.10">
    <property type="entry name" value="Beta Polymerase, domain 2"/>
    <property type="match status" value="1"/>
</dbReference>
<dbReference type="GO" id="GO:0003677">
    <property type="term" value="F:DNA binding"/>
    <property type="evidence" value="ECO:0007669"/>
    <property type="project" value="InterPro"/>
</dbReference>
<comment type="caution">
    <text evidence="4">The sequence shown here is derived from an EMBL/GenBank/DDBJ whole genome shotgun (WGS) entry which is preliminary data.</text>
</comment>
<evidence type="ECO:0000256" key="1">
    <source>
        <dbReference type="ARBA" id="ARBA00022679"/>
    </source>
</evidence>
<protein>
    <recommendedName>
        <fullName evidence="3">DNA polymerase beta thumb domain-containing protein</fullName>
    </recommendedName>
</protein>
<sequence length="174" mass="19613">GVVMELEKAQAIANNILRILEPACEKIVIAGSIRRRKPYPNDIEVLVIPKYVDGVDMLDAKIQTMIHFDMLGYRLNKLGRKVYGPKNKLLVHVPSGIGVDIFSTTAECWPVALVVRTGGKVTNQRIATAALRKNYRFHAYGSGFSTPRGEIICYSERQVFETVGLVYHEPWRRV</sequence>
<accession>X1EQ26</accession>
<keyword evidence="1" id="KW-0808">Transferase</keyword>
<dbReference type="PRINTS" id="PR00869">
    <property type="entry name" value="DNAPOLX"/>
</dbReference>
<evidence type="ECO:0000256" key="2">
    <source>
        <dbReference type="ARBA" id="ARBA00022695"/>
    </source>
</evidence>
<evidence type="ECO:0000259" key="3">
    <source>
        <dbReference type="Pfam" id="PF14791"/>
    </source>
</evidence>
<dbReference type="EMBL" id="BARU01002928">
    <property type="protein sequence ID" value="GAH19214.1"/>
    <property type="molecule type" value="Genomic_DNA"/>
</dbReference>
<dbReference type="Pfam" id="PF14791">
    <property type="entry name" value="DNA_pol_B_thumb"/>
    <property type="match status" value="1"/>
</dbReference>